<keyword evidence="1" id="KW-1133">Transmembrane helix</keyword>
<evidence type="ECO:0000256" key="1">
    <source>
        <dbReference type="SAM" id="Phobius"/>
    </source>
</evidence>
<protein>
    <submittedName>
        <fullName evidence="2">Uncharacterized protein</fullName>
    </submittedName>
</protein>
<feature type="transmembrane region" description="Helical" evidence="1">
    <location>
        <begin position="99"/>
        <end position="118"/>
    </location>
</feature>
<dbReference type="Proteomes" id="UP001560045">
    <property type="component" value="Unassembled WGS sequence"/>
</dbReference>
<accession>A0ABV3XL99</accession>
<keyword evidence="1" id="KW-0472">Membrane</keyword>
<evidence type="ECO:0000313" key="2">
    <source>
        <dbReference type="EMBL" id="MEX5721364.1"/>
    </source>
</evidence>
<proteinExistence type="predicted"/>
<feature type="transmembrane region" description="Helical" evidence="1">
    <location>
        <begin position="124"/>
        <end position="143"/>
    </location>
</feature>
<organism evidence="2 3">
    <name type="scientific">Geodermatophilus maliterrae</name>
    <dbReference type="NCBI Taxonomy" id="3162531"/>
    <lineage>
        <taxon>Bacteria</taxon>
        <taxon>Bacillati</taxon>
        <taxon>Actinomycetota</taxon>
        <taxon>Actinomycetes</taxon>
        <taxon>Geodermatophilales</taxon>
        <taxon>Geodermatophilaceae</taxon>
        <taxon>Geodermatophilus</taxon>
    </lineage>
</organism>
<dbReference type="EMBL" id="JBFNXQ010000123">
    <property type="protein sequence ID" value="MEX5721364.1"/>
    <property type="molecule type" value="Genomic_DNA"/>
</dbReference>
<gene>
    <name evidence="2" type="ORF">ABQ292_23700</name>
</gene>
<evidence type="ECO:0000313" key="3">
    <source>
        <dbReference type="Proteomes" id="UP001560045"/>
    </source>
</evidence>
<keyword evidence="1" id="KW-0812">Transmembrane</keyword>
<keyword evidence="3" id="KW-1185">Reference proteome</keyword>
<reference evidence="2 3" key="1">
    <citation type="submission" date="2024-06" db="EMBL/GenBank/DDBJ databases">
        <title>Draft genome sequence of Geodermatophilus badlandi, a novel member of the Geodermatophilaceae isolated from badland sedimentary rocks in the Red desert, Wyoming, USA.</title>
        <authorList>
            <person name="Ben Tekaya S."/>
            <person name="Nouioui I."/>
            <person name="Flores G.M."/>
            <person name="Shaal M.N."/>
            <person name="Bredoire F."/>
            <person name="Basile F."/>
            <person name="Van Diepen L."/>
            <person name="Ward N.L."/>
        </authorList>
    </citation>
    <scope>NUCLEOTIDE SEQUENCE [LARGE SCALE GENOMIC DNA]</scope>
    <source>
        <strain evidence="2 3">WL48A</strain>
    </source>
</reference>
<comment type="caution">
    <text evidence="2">The sequence shown here is derived from an EMBL/GenBank/DDBJ whole genome shotgun (WGS) entry which is preliminary data.</text>
</comment>
<sequence>MESDGMPDRTTAEEQLAALQADRTAVAERVVQPWWYDALLGLLIAGFLASYSLRSTWVTLGALVLFLLGMRGLVALYTRLTGLWVNGFRAGPTRRAIHVWLVLYAVVLGAAATAEYLLDVRGAMAVGGAVIGVGLALISRWWTRIHVAELRGQP</sequence>
<name>A0ABV3XL99_9ACTN</name>
<dbReference type="RefSeq" id="WP_369210169.1">
    <property type="nucleotide sequence ID" value="NZ_JBFNXQ010000123.1"/>
</dbReference>
<feature type="transmembrane region" description="Helical" evidence="1">
    <location>
        <begin position="57"/>
        <end position="78"/>
    </location>
</feature>